<evidence type="ECO:0000313" key="2">
    <source>
        <dbReference type="Proteomes" id="UP000015502"/>
    </source>
</evidence>
<reference evidence="1 2" key="1">
    <citation type="journal article" date="2012" name="J. Bacteriol.">
        <title>Genome sequence of the model hyperthermophilic archaeon Thermococcus litoralis NS-C.</title>
        <authorList>
            <person name="Gardner A.F."/>
            <person name="Kumar S."/>
            <person name="Perler F.B."/>
        </authorList>
    </citation>
    <scope>NUCLEOTIDE SEQUENCE [LARGE SCALE GENOMIC DNA]</scope>
    <source>
        <strain evidence="2">ATCC 51850 / DSM 5473 / JCM 8560 / NS-C</strain>
    </source>
</reference>
<organism evidence="1 2">
    <name type="scientific">Thermococcus litoralis (strain ATCC 51850 / DSM 5473 / JCM 8560 / NS-C)</name>
    <dbReference type="NCBI Taxonomy" id="523849"/>
    <lineage>
        <taxon>Archaea</taxon>
        <taxon>Methanobacteriati</taxon>
        <taxon>Methanobacteriota</taxon>
        <taxon>Thermococci</taxon>
        <taxon>Thermococcales</taxon>
        <taxon>Thermococcaceae</taxon>
        <taxon>Thermococcus</taxon>
    </lineage>
</organism>
<dbReference type="HOGENOM" id="CLU_3228018_0_0_2"/>
<dbReference type="Proteomes" id="UP000015502">
    <property type="component" value="Chromosome"/>
</dbReference>
<protein>
    <submittedName>
        <fullName evidence="1">Uncharacterized protein</fullName>
    </submittedName>
</protein>
<dbReference type="KEGG" id="tlt:OCC_13430"/>
<dbReference type="PaxDb" id="523849-OCC_13430"/>
<accession>S6A4G4</accession>
<name>S6A4G4_THELN</name>
<dbReference type="EMBL" id="CP006670">
    <property type="protein sequence ID" value="AGT34182.1"/>
    <property type="molecule type" value="Genomic_DNA"/>
</dbReference>
<dbReference type="STRING" id="523849.OCC_13430"/>
<sequence length="43" mass="4975">MRYVYSVATSKEEFEKKVVESILNALMSNFKEATVAYLSKIKK</sequence>
<proteinExistence type="predicted"/>
<dbReference type="AlphaFoldDB" id="S6A4G4"/>
<keyword evidence="2" id="KW-1185">Reference proteome</keyword>
<evidence type="ECO:0000313" key="1">
    <source>
        <dbReference type="EMBL" id="AGT34182.1"/>
    </source>
</evidence>
<gene>
    <name evidence="1" type="ORF">OCC_13430</name>
</gene>